<dbReference type="AlphaFoldDB" id="A0A336LBC4"/>
<evidence type="ECO:0000256" key="1">
    <source>
        <dbReference type="SAM" id="Phobius"/>
    </source>
</evidence>
<name>A0A336LBC4_CULSO</name>
<reference evidence="3" key="2">
    <citation type="submission" date="2018-07" db="EMBL/GenBank/DDBJ databases">
        <authorList>
            <person name="Quirk P.G."/>
            <person name="Krulwich T.A."/>
        </authorList>
    </citation>
    <scope>NUCLEOTIDE SEQUENCE</scope>
</reference>
<evidence type="ECO:0000313" key="2">
    <source>
        <dbReference type="EMBL" id="SSX14749.1"/>
    </source>
</evidence>
<organism evidence="2">
    <name type="scientific">Culicoides sonorensis</name>
    <name type="common">Biting midge</name>
    <dbReference type="NCBI Taxonomy" id="179676"/>
    <lineage>
        <taxon>Eukaryota</taxon>
        <taxon>Metazoa</taxon>
        <taxon>Ecdysozoa</taxon>
        <taxon>Arthropoda</taxon>
        <taxon>Hexapoda</taxon>
        <taxon>Insecta</taxon>
        <taxon>Pterygota</taxon>
        <taxon>Neoptera</taxon>
        <taxon>Endopterygota</taxon>
        <taxon>Diptera</taxon>
        <taxon>Nematocera</taxon>
        <taxon>Chironomoidea</taxon>
        <taxon>Ceratopogonidae</taxon>
        <taxon>Ceratopogoninae</taxon>
        <taxon>Culicoides</taxon>
        <taxon>Monoculicoides</taxon>
    </lineage>
</organism>
<keyword evidence="1" id="KW-0812">Transmembrane</keyword>
<gene>
    <name evidence="2" type="primary">CSON007530</name>
</gene>
<dbReference type="EMBL" id="UFQS01002850">
    <property type="protein sequence ID" value="SSX14749.1"/>
    <property type="molecule type" value="Genomic_DNA"/>
</dbReference>
<proteinExistence type="predicted"/>
<feature type="transmembrane region" description="Helical" evidence="1">
    <location>
        <begin position="76"/>
        <end position="93"/>
    </location>
</feature>
<accession>A0A336LBC4</accession>
<sequence>MVVFQDLQDISQGVTEEFLNDLLEKENLKLELNLNESILKGVWNFQGDYYTHKPECPNYSVFEYDEDCNYQDYKESSLILMIIGIILLILCVARQCRVSFTRKS</sequence>
<protein>
    <submittedName>
        <fullName evidence="2">CSON007530 protein</fullName>
    </submittedName>
</protein>
<evidence type="ECO:0000313" key="3">
    <source>
        <dbReference type="EMBL" id="SSX34141.1"/>
    </source>
</evidence>
<reference evidence="2" key="1">
    <citation type="submission" date="2018-04" db="EMBL/GenBank/DDBJ databases">
        <authorList>
            <person name="Go L.Y."/>
            <person name="Mitchell J.A."/>
        </authorList>
    </citation>
    <scope>NUCLEOTIDE SEQUENCE</scope>
    <source>
        <tissue evidence="2">Whole organism</tissue>
    </source>
</reference>
<dbReference type="VEuPathDB" id="VectorBase:CSON007530"/>
<keyword evidence="1" id="KW-1133">Transmembrane helix</keyword>
<dbReference type="EMBL" id="UFQT01002850">
    <property type="protein sequence ID" value="SSX34141.1"/>
    <property type="molecule type" value="Genomic_DNA"/>
</dbReference>
<keyword evidence="1" id="KW-0472">Membrane</keyword>